<reference evidence="1" key="1">
    <citation type="journal article" date="2014" name="Front. Microbiol.">
        <title>High frequency of phylogenetically diverse reductive dehalogenase-homologous genes in deep subseafloor sedimentary metagenomes.</title>
        <authorList>
            <person name="Kawai M."/>
            <person name="Futagami T."/>
            <person name="Toyoda A."/>
            <person name="Takaki Y."/>
            <person name="Nishi S."/>
            <person name="Hori S."/>
            <person name="Arai W."/>
            <person name="Tsubouchi T."/>
            <person name="Morono Y."/>
            <person name="Uchiyama I."/>
            <person name="Ito T."/>
            <person name="Fujiyama A."/>
            <person name="Inagaki F."/>
            <person name="Takami H."/>
        </authorList>
    </citation>
    <scope>NUCLEOTIDE SEQUENCE</scope>
    <source>
        <strain evidence="1">Expedition CK06-06</strain>
    </source>
</reference>
<organism evidence="1">
    <name type="scientific">marine sediment metagenome</name>
    <dbReference type="NCBI Taxonomy" id="412755"/>
    <lineage>
        <taxon>unclassified sequences</taxon>
        <taxon>metagenomes</taxon>
        <taxon>ecological metagenomes</taxon>
    </lineage>
</organism>
<feature type="non-terminal residue" evidence="1">
    <location>
        <position position="1"/>
    </location>
</feature>
<dbReference type="AlphaFoldDB" id="X1E3H3"/>
<protein>
    <submittedName>
        <fullName evidence="1">Uncharacterized protein</fullName>
    </submittedName>
</protein>
<accession>X1E3H3</accession>
<proteinExistence type="predicted"/>
<dbReference type="EMBL" id="BART01021694">
    <property type="protein sequence ID" value="GAH03213.1"/>
    <property type="molecule type" value="Genomic_DNA"/>
</dbReference>
<gene>
    <name evidence="1" type="ORF">S01H4_39930</name>
</gene>
<evidence type="ECO:0000313" key="1">
    <source>
        <dbReference type="EMBL" id="GAH03213.1"/>
    </source>
</evidence>
<name>X1E3H3_9ZZZZ</name>
<comment type="caution">
    <text evidence="1">The sequence shown here is derived from an EMBL/GenBank/DDBJ whole genome shotgun (WGS) entry which is preliminary data.</text>
</comment>
<sequence length="30" mass="3563">LAVKQNTYTDEKELLFTKHSVLRIVYLPKD</sequence>